<comment type="caution">
    <text evidence="7">The sequence shown here is derived from an EMBL/GenBank/DDBJ whole genome shotgun (WGS) entry which is preliminary data.</text>
</comment>
<evidence type="ECO:0000256" key="2">
    <source>
        <dbReference type="ARBA" id="ARBA00022692"/>
    </source>
</evidence>
<keyword evidence="2 5" id="KW-0812">Transmembrane</keyword>
<accession>A0AAW6U6V8</accession>
<reference evidence="7" key="1">
    <citation type="submission" date="2023-05" db="EMBL/GenBank/DDBJ databases">
        <title>Anaerotaeda fermentans gen. nov., sp. nov., a novel anaerobic planctomycete of the new family within the order Sedimentisphaerales isolated from Taman Peninsula, Russia.</title>
        <authorList>
            <person name="Khomyakova M.A."/>
            <person name="Merkel A.Y."/>
            <person name="Slobodkin A.I."/>
        </authorList>
    </citation>
    <scope>NUCLEOTIDE SEQUENCE</scope>
    <source>
        <strain evidence="7">M17dextr</strain>
    </source>
</reference>
<organism evidence="7 8">
    <name type="scientific">Anaerobaca lacustris</name>
    <dbReference type="NCBI Taxonomy" id="3044600"/>
    <lineage>
        <taxon>Bacteria</taxon>
        <taxon>Pseudomonadati</taxon>
        <taxon>Planctomycetota</taxon>
        <taxon>Phycisphaerae</taxon>
        <taxon>Sedimentisphaerales</taxon>
        <taxon>Anaerobacaceae</taxon>
        <taxon>Anaerobaca</taxon>
    </lineage>
</organism>
<evidence type="ECO:0000313" key="7">
    <source>
        <dbReference type="EMBL" id="MDI6451773.1"/>
    </source>
</evidence>
<dbReference type="CDD" id="cd18180">
    <property type="entry name" value="ATP-synt_Vo_Ao_c_NTPK_rpt2"/>
    <property type="match status" value="1"/>
</dbReference>
<feature type="transmembrane region" description="Helical" evidence="5">
    <location>
        <begin position="134"/>
        <end position="161"/>
    </location>
</feature>
<evidence type="ECO:0000259" key="6">
    <source>
        <dbReference type="Pfam" id="PF00137"/>
    </source>
</evidence>
<feature type="domain" description="V-ATPase proteolipid subunit C-like" evidence="6">
    <location>
        <begin position="11"/>
        <end position="69"/>
    </location>
</feature>
<dbReference type="GO" id="GO:0033177">
    <property type="term" value="C:proton-transporting two-sector ATPase complex, proton-transporting domain"/>
    <property type="evidence" value="ECO:0007669"/>
    <property type="project" value="InterPro"/>
</dbReference>
<feature type="domain" description="V-ATPase proteolipid subunit C-like" evidence="6">
    <location>
        <begin position="94"/>
        <end position="153"/>
    </location>
</feature>
<dbReference type="Pfam" id="PF00137">
    <property type="entry name" value="ATP-synt_C"/>
    <property type="match status" value="2"/>
</dbReference>
<dbReference type="InterPro" id="IPR035921">
    <property type="entry name" value="F/V-ATP_Csub_sf"/>
</dbReference>
<dbReference type="AlphaFoldDB" id="A0AAW6U6V8"/>
<comment type="subcellular location">
    <subcellularLocation>
        <location evidence="1">Membrane</location>
        <topology evidence="1">Multi-pass membrane protein</topology>
    </subcellularLocation>
</comment>
<dbReference type="GO" id="GO:0015078">
    <property type="term" value="F:proton transmembrane transporter activity"/>
    <property type="evidence" value="ECO:0007669"/>
    <property type="project" value="InterPro"/>
</dbReference>
<evidence type="ECO:0000256" key="5">
    <source>
        <dbReference type="SAM" id="Phobius"/>
    </source>
</evidence>
<dbReference type="Proteomes" id="UP001431776">
    <property type="component" value="Unassembled WGS sequence"/>
</dbReference>
<evidence type="ECO:0000256" key="3">
    <source>
        <dbReference type="ARBA" id="ARBA00022989"/>
    </source>
</evidence>
<evidence type="ECO:0000256" key="1">
    <source>
        <dbReference type="ARBA" id="ARBA00004141"/>
    </source>
</evidence>
<dbReference type="EMBL" id="JASCXX010000053">
    <property type="protein sequence ID" value="MDI6451773.1"/>
    <property type="molecule type" value="Genomic_DNA"/>
</dbReference>
<dbReference type="CDD" id="cd18179">
    <property type="entry name" value="ATP-synt_Vo_Ao_c_NTPK_rpt1"/>
    <property type="match status" value="1"/>
</dbReference>
<dbReference type="NCBIfam" id="NF005124">
    <property type="entry name" value="PRK06558.1"/>
    <property type="match status" value="1"/>
</dbReference>
<evidence type="ECO:0000256" key="4">
    <source>
        <dbReference type="ARBA" id="ARBA00023136"/>
    </source>
</evidence>
<dbReference type="SUPFAM" id="SSF81333">
    <property type="entry name" value="F1F0 ATP synthase subunit C"/>
    <property type="match status" value="2"/>
</dbReference>
<feature type="transmembrane region" description="Helical" evidence="5">
    <location>
        <begin position="60"/>
        <end position="78"/>
    </location>
</feature>
<protein>
    <submittedName>
        <fullName evidence="7">V-type ATP synthase subunit K</fullName>
    </submittedName>
</protein>
<dbReference type="InterPro" id="IPR002379">
    <property type="entry name" value="ATPase_proteolipid_c-like_dom"/>
</dbReference>
<proteinExistence type="predicted"/>
<gene>
    <name evidence="7" type="ORF">QJ522_22115</name>
</gene>
<evidence type="ECO:0000313" key="8">
    <source>
        <dbReference type="Proteomes" id="UP001431776"/>
    </source>
</evidence>
<keyword evidence="8" id="KW-1185">Reference proteome</keyword>
<sequence length="163" mass="16575">MEGLGNGLALIGAAMAVFLAGAGSAVGIGTAGRSAAGVLTDKPERYGLNFIMVVLPGTQGFYGFLAGFLVLLNMNLFGEGGVKQLTWMQGVQVIGACLPIAVTGLISAIHQGRVCAGGILMAAKRPEMAFKAGVVYAVLVEVYAVLGLLITMFAILLGGIFPA</sequence>
<dbReference type="RefSeq" id="WP_349247180.1">
    <property type="nucleotide sequence ID" value="NZ_JASCXX010000053.1"/>
</dbReference>
<keyword evidence="4 5" id="KW-0472">Membrane</keyword>
<name>A0AAW6U6V8_9BACT</name>
<dbReference type="Gene3D" id="1.20.120.610">
    <property type="entry name" value="lithium bound rotor ring of v- atpase"/>
    <property type="match status" value="1"/>
</dbReference>
<keyword evidence="3 5" id="KW-1133">Transmembrane helix</keyword>